<proteinExistence type="predicted"/>
<accession>A0A1W2GBJ5</accession>
<evidence type="ECO:0000313" key="4">
    <source>
        <dbReference type="Proteomes" id="UP000192472"/>
    </source>
</evidence>
<evidence type="ECO:0000256" key="1">
    <source>
        <dbReference type="SAM" id="Coils"/>
    </source>
</evidence>
<dbReference type="EMBL" id="FWYF01000002">
    <property type="protein sequence ID" value="SMD33993.1"/>
    <property type="molecule type" value="Genomic_DNA"/>
</dbReference>
<organism evidence="3 4">
    <name type="scientific">Reichenbachiella faecimaris</name>
    <dbReference type="NCBI Taxonomy" id="692418"/>
    <lineage>
        <taxon>Bacteria</taxon>
        <taxon>Pseudomonadati</taxon>
        <taxon>Bacteroidota</taxon>
        <taxon>Cytophagia</taxon>
        <taxon>Cytophagales</taxon>
        <taxon>Reichenbachiellaceae</taxon>
        <taxon>Reichenbachiella</taxon>
    </lineage>
</organism>
<keyword evidence="2" id="KW-0812">Transmembrane</keyword>
<evidence type="ECO:0000256" key="2">
    <source>
        <dbReference type="SAM" id="Phobius"/>
    </source>
</evidence>
<dbReference type="AlphaFoldDB" id="A0A1W2GBJ5"/>
<reference evidence="3 4" key="1">
    <citation type="submission" date="2017-04" db="EMBL/GenBank/DDBJ databases">
        <authorList>
            <person name="Afonso C.L."/>
            <person name="Miller P.J."/>
            <person name="Scott M.A."/>
            <person name="Spackman E."/>
            <person name="Goraichik I."/>
            <person name="Dimitrov K.M."/>
            <person name="Suarez D.L."/>
            <person name="Swayne D.E."/>
        </authorList>
    </citation>
    <scope>NUCLEOTIDE SEQUENCE [LARGE SCALE GENOMIC DNA]</scope>
    <source>
        <strain evidence="3 4">DSM 26133</strain>
    </source>
</reference>
<dbReference type="RefSeq" id="WP_084372400.1">
    <property type="nucleotide sequence ID" value="NZ_FWYF01000002.1"/>
</dbReference>
<protein>
    <submittedName>
        <fullName evidence="3">Uncharacterized protein</fullName>
    </submittedName>
</protein>
<sequence length="113" mass="12189">MKKSSQVIPTKREQLLSKERQLAAALENEATEVESKLASTLKTLAVISAGVLAVTILFKVVAPESTVKTGKKKKIKETNGKPSPLTASVISIGLQKLIPLVIEKFFSLNSKKT</sequence>
<dbReference type="STRING" id="692418.SAMN04488029_1782"/>
<keyword evidence="2" id="KW-0472">Membrane</keyword>
<keyword evidence="4" id="KW-1185">Reference proteome</keyword>
<name>A0A1W2GBJ5_REIFA</name>
<dbReference type="Proteomes" id="UP000192472">
    <property type="component" value="Unassembled WGS sequence"/>
</dbReference>
<feature type="coiled-coil region" evidence="1">
    <location>
        <begin position="16"/>
        <end position="43"/>
    </location>
</feature>
<keyword evidence="2" id="KW-1133">Transmembrane helix</keyword>
<gene>
    <name evidence="3" type="ORF">SAMN04488029_1782</name>
</gene>
<keyword evidence="1" id="KW-0175">Coiled coil</keyword>
<feature type="transmembrane region" description="Helical" evidence="2">
    <location>
        <begin position="43"/>
        <end position="62"/>
    </location>
</feature>
<evidence type="ECO:0000313" key="3">
    <source>
        <dbReference type="EMBL" id="SMD33993.1"/>
    </source>
</evidence>